<evidence type="ECO:0000313" key="2">
    <source>
        <dbReference type="EMBL" id="REC69691.1"/>
    </source>
</evidence>
<dbReference type="EMBL" id="QNUE01000001">
    <property type="protein sequence ID" value="REC69691.1"/>
    <property type="molecule type" value="Genomic_DNA"/>
</dbReference>
<name>A0A3D9CVH4_9FLAO</name>
<dbReference type="AlphaFoldDB" id="A0A3D9CVH4"/>
<reference evidence="2 3" key="1">
    <citation type="journal article" date="2007" name="Int. J. Syst. Evol. Microbiol.">
        <title>Chryseobacterium flavum sp. nov., isolated from polluted soil.</title>
        <authorList>
            <person name="Zhou Y."/>
            <person name="Dong J."/>
            <person name="Wang X."/>
            <person name="Huang X."/>
            <person name="Zhang K.Y."/>
            <person name="Zhang Y.Q."/>
            <person name="Guo Y.F."/>
            <person name="Lai R."/>
            <person name="Li W.J."/>
        </authorList>
    </citation>
    <scope>NUCLEOTIDE SEQUENCE [LARGE SCALE GENOMIC DNA]</scope>
    <source>
        <strain evidence="2 3">KCTC 12877</strain>
    </source>
</reference>
<sequence length="331" mass="37523">MAFVTGATGILGRIIVFELLKRGRKVRAARRISSDLHEVRISLRCYSEQSDMYFNRIEWVTVDFDQQSSLRNALQGVEEVYHCAAKVSYDPADRKEIYHTNVSGTQSILRACKYSNIKKFLYIGSSIIFDSEKDGYIDEKSPLISSKNNTDYAISKVKANREVCKASAEGLNTIVLNPGMIIGSGNWQSSSGELLQILISRFYTFSGGAGWVDVRDAAKIAVELMDKNAFGEQFLIASGNLRYRDIARIAKMKQHKNKPFVLSGRIMHTVCFFKPFLGWLFPELRLLTKANIEFLSSFQKVSGQKIVKKLNYHFIGIEECLSFHVGNFIHR</sequence>
<dbReference type="PANTHER" id="PTHR48079">
    <property type="entry name" value="PROTEIN YEEZ"/>
    <property type="match status" value="1"/>
</dbReference>
<keyword evidence="3" id="KW-1185">Reference proteome</keyword>
<accession>A0A3D9CVH4</accession>
<protein>
    <submittedName>
        <fullName evidence="2">NAD-dependent epimerase</fullName>
    </submittedName>
</protein>
<dbReference type="GO" id="GO:0005737">
    <property type="term" value="C:cytoplasm"/>
    <property type="evidence" value="ECO:0007669"/>
    <property type="project" value="TreeGrafter"/>
</dbReference>
<dbReference type="Pfam" id="PF01370">
    <property type="entry name" value="Epimerase"/>
    <property type="match status" value="1"/>
</dbReference>
<gene>
    <name evidence="2" type="ORF">DRF59_01085</name>
</gene>
<dbReference type="OrthoDB" id="596910at2"/>
<dbReference type="InterPro" id="IPR051783">
    <property type="entry name" value="NAD(P)-dependent_oxidoreduct"/>
</dbReference>
<dbReference type="Gene3D" id="3.40.50.720">
    <property type="entry name" value="NAD(P)-binding Rossmann-like Domain"/>
    <property type="match status" value="1"/>
</dbReference>
<feature type="domain" description="NAD-dependent epimerase/dehydratase" evidence="1">
    <location>
        <begin position="3"/>
        <end position="234"/>
    </location>
</feature>
<dbReference type="GO" id="GO:0004029">
    <property type="term" value="F:aldehyde dehydrogenase (NAD+) activity"/>
    <property type="evidence" value="ECO:0007669"/>
    <property type="project" value="TreeGrafter"/>
</dbReference>
<dbReference type="InterPro" id="IPR036291">
    <property type="entry name" value="NAD(P)-bd_dom_sf"/>
</dbReference>
<evidence type="ECO:0000313" key="3">
    <source>
        <dbReference type="Proteomes" id="UP000256769"/>
    </source>
</evidence>
<dbReference type="SUPFAM" id="SSF51735">
    <property type="entry name" value="NAD(P)-binding Rossmann-fold domains"/>
    <property type="match status" value="1"/>
</dbReference>
<organism evidence="2 3">
    <name type="scientific">Chryseobacterium flavum</name>
    <dbReference type="NCBI Taxonomy" id="415851"/>
    <lineage>
        <taxon>Bacteria</taxon>
        <taxon>Pseudomonadati</taxon>
        <taxon>Bacteroidota</taxon>
        <taxon>Flavobacteriia</taxon>
        <taxon>Flavobacteriales</taxon>
        <taxon>Weeksellaceae</taxon>
        <taxon>Chryseobacterium group</taxon>
        <taxon>Chryseobacterium</taxon>
    </lineage>
</organism>
<comment type="caution">
    <text evidence="2">The sequence shown here is derived from an EMBL/GenBank/DDBJ whole genome shotgun (WGS) entry which is preliminary data.</text>
</comment>
<dbReference type="InterPro" id="IPR001509">
    <property type="entry name" value="Epimerase_deHydtase"/>
</dbReference>
<evidence type="ECO:0000259" key="1">
    <source>
        <dbReference type="Pfam" id="PF01370"/>
    </source>
</evidence>
<dbReference type="Proteomes" id="UP000256769">
    <property type="component" value="Unassembled WGS sequence"/>
</dbReference>
<dbReference type="PANTHER" id="PTHR48079:SF6">
    <property type="entry name" value="NAD(P)-BINDING DOMAIN-CONTAINING PROTEIN-RELATED"/>
    <property type="match status" value="1"/>
</dbReference>
<proteinExistence type="predicted"/>